<evidence type="ECO:0008006" key="4">
    <source>
        <dbReference type="Google" id="ProtNLM"/>
    </source>
</evidence>
<sequence>MAAPSSGRSRVRAQDRADPGAPLSPRQAEGHLRAAVHRAADAPATEALSALLAPRSAHALRRLHDAERSDRFEGAARLYRTAVDACLAPVLSGIAGGRPAGRAEIALLTAAVHGDPLQAAFAPPGGHADSGRAALERVRLLRGAWPTFADWWRGYFPGAEGPPPPVADLWRLHLPFCQWIVRERERRRPGGMLLVGFNGSPGAGKTVLTNALAAVLNTVLDPEADGRAVACSGDDWYLPRADREALKAHGYDPGAPGVSNRGAPGTHDMAWFARNLREMENSTPRSRIALARFDKRTDDRPAGAAGRREVRGKVAVCLFDLWYAGARTGADPALMPPGLQRGAAAALREWAPVFARMDALWGFDWPPYERMLREREEQEALTALRRGAPGMSTRAVHAFMDYLVRRTWDWRSTSPVPPDASVTFRAWRDVEHRVIAVHRGQGRGEV</sequence>
<dbReference type="SUPFAM" id="SSF52540">
    <property type="entry name" value="P-loop containing nucleoside triphosphate hydrolases"/>
    <property type="match status" value="1"/>
</dbReference>
<dbReference type="RefSeq" id="WP_344162902.1">
    <property type="nucleotide sequence ID" value="NZ_BAAAPC010000012.1"/>
</dbReference>
<name>A0ABN2T738_9ACTN</name>
<proteinExistence type="predicted"/>
<feature type="region of interest" description="Disordered" evidence="1">
    <location>
        <begin position="1"/>
        <end position="31"/>
    </location>
</feature>
<dbReference type="Gene3D" id="3.40.50.300">
    <property type="entry name" value="P-loop containing nucleotide triphosphate hydrolases"/>
    <property type="match status" value="1"/>
</dbReference>
<accession>A0ABN2T738</accession>
<evidence type="ECO:0000313" key="3">
    <source>
        <dbReference type="Proteomes" id="UP001501585"/>
    </source>
</evidence>
<evidence type="ECO:0000313" key="2">
    <source>
        <dbReference type="EMBL" id="GAA2000520.1"/>
    </source>
</evidence>
<organism evidence="2 3">
    <name type="scientific">Nocardiopsis rhodophaea</name>
    <dbReference type="NCBI Taxonomy" id="280238"/>
    <lineage>
        <taxon>Bacteria</taxon>
        <taxon>Bacillati</taxon>
        <taxon>Actinomycetota</taxon>
        <taxon>Actinomycetes</taxon>
        <taxon>Streptosporangiales</taxon>
        <taxon>Nocardiopsidaceae</taxon>
        <taxon>Nocardiopsis</taxon>
    </lineage>
</organism>
<dbReference type="EMBL" id="BAAAPC010000012">
    <property type="protein sequence ID" value="GAA2000520.1"/>
    <property type="molecule type" value="Genomic_DNA"/>
</dbReference>
<protein>
    <recommendedName>
        <fullName evidence="4">Kinase</fullName>
    </recommendedName>
</protein>
<gene>
    <name evidence="2" type="ORF">GCM10009799_29790</name>
</gene>
<reference evidence="2 3" key="1">
    <citation type="journal article" date="2019" name="Int. J. Syst. Evol. Microbiol.">
        <title>The Global Catalogue of Microorganisms (GCM) 10K type strain sequencing project: providing services to taxonomists for standard genome sequencing and annotation.</title>
        <authorList>
            <consortium name="The Broad Institute Genomics Platform"/>
            <consortium name="The Broad Institute Genome Sequencing Center for Infectious Disease"/>
            <person name="Wu L."/>
            <person name="Ma J."/>
        </authorList>
    </citation>
    <scope>NUCLEOTIDE SEQUENCE [LARGE SCALE GENOMIC DNA]</scope>
    <source>
        <strain evidence="2 3">JCM 15313</strain>
    </source>
</reference>
<dbReference type="Proteomes" id="UP001501585">
    <property type="component" value="Unassembled WGS sequence"/>
</dbReference>
<dbReference type="InterPro" id="IPR027417">
    <property type="entry name" value="P-loop_NTPase"/>
</dbReference>
<comment type="caution">
    <text evidence="2">The sequence shown here is derived from an EMBL/GenBank/DDBJ whole genome shotgun (WGS) entry which is preliminary data.</text>
</comment>
<evidence type="ECO:0000256" key="1">
    <source>
        <dbReference type="SAM" id="MobiDB-lite"/>
    </source>
</evidence>
<keyword evidence="3" id="KW-1185">Reference proteome</keyword>